<evidence type="ECO:0000256" key="9">
    <source>
        <dbReference type="ARBA" id="ARBA00022837"/>
    </source>
</evidence>
<dbReference type="AlphaFoldDB" id="A0A4S3PQX6"/>
<evidence type="ECO:0000256" key="3">
    <source>
        <dbReference type="ARBA" id="ARBA00011073"/>
    </source>
</evidence>
<evidence type="ECO:0000313" key="15">
    <source>
        <dbReference type="Proteomes" id="UP000306477"/>
    </source>
</evidence>
<dbReference type="PROSITE" id="PS51892">
    <property type="entry name" value="SUBTILASE"/>
    <property type="match status" value="1"/>
</dbReference>
<proteinExistence type="inferred from homology"/>
<comment type="cofactor">
    <cofactor evidence="1">
        <name>Ca(2+)</name>
        <dbReference type="ChEBI" id="CHEBI:29108"/>
    </cofactor>
</comment>
<dbReference type="PANTHER" id="PTHR43806">
    <property type="entry name" value="PEPTIDASE S8"/>
    <property type="match status" value="1"/>
</dbReference>
<dbReference type="PROSITE" id="PS00137">
    <property type="entry name" value="SUBTILASE_HIS"/>
    <property type="match status" value="1"/>
</dbReference>
<dbReference type="InterPro" id="IPR034202">
    <property type="entry name" value="Subtilisin_Carlsberg-like"/>
</dbReference>
<comment type="similarity">
    <text evidence="3 11 12">Belongs to the peptidase S8 family.</text>
</comment>
<dbReference type="InterPro" id="IPR050131">
    <property type="entry name" value="Peptidase_S8_subtilisin-like"/>
</dbReference>
<dbReference type="PROSITE" id="PS00136">
    <property type="entry name" value="SUBTILASE_ASP"/>
    <property type="match status" value="1"/>
</dbReference>
<dbReference type="Pfam" id="PF00082">
    <property type="entry name" value="Peptidase_S8"/>
    <property type="match status" value="1"/>
</dbReference>
<dbReference type="InterPro" id="IPR022398">
    <property type="entry name" value="Peptidase_S8_His-AS"/>
</dbReference>
<gene>
    <name evidence="14" type="ORF">E1I69_13010</name>
</gene>
<feature type="active site" description="Charge relay system" evidence="10 11">
    <location>
        <position position="306"/>
    </location>
</feature>
<evidence type="ECO:0000313" key="14">
    <source>
        <dbReference type="EMBL" id="THE11928.1"/>
    </source>
</evidence>
<dbReference type="CDD" id="cd07477">
    <property type="entry name" value="Peptidases_S8_Subtilisin_subset"/>
    <property type="match status" value="1"/>
</dbReference>
<dbReference type="RefSeq" id="WP_136380032.1">
    <property type="nucleotide sequence ID" value="NZ_SLUB01000022.1"/>
</dbReference>
<protein>
    <submittedName>
        <fullName evidence="14">Peptidase S8/S53 subtilisin kexin sedolisin</fullName>
    </submittedName>
</protein>
<comment type="subcellular location">
    <subcellularLocation>
        <location evidence="2">Secreted</location>
    </subcellularLocation>
</comment>
<name>A0A4S3PQX6_9BACI</name>
<dbReference type="Gene3D" id="2.60.40.1930">
    <property type="match status" value="1"/>
</dbReference>
<evidence type="ECO:0000256" key="2">
    <source>
        <dbReference type="ARBA" id="ARBA00004613"/>
    </source>
</evidence>
<evidence type="ECO:0000256" key="4">
    <source>
        <dbReference type="ARBA" id="ARBA00022525"/>
    </source>
</evidence>
<dbReference type="SUPFAM" id="SSF54897">
    <property type="entry name" value="Protease propeptides/inhibitors"/>
    <property type="match status" value="1"/>
</dbReference>
<evidence type="ECO:0000256" key="7">
    <source>
        <dbReference type="ARBA" id="ARBA00022801"/>
    </source>
</evidence>
<dbReference type="PRINTS" id="PR00723">
    <property type="entry name" value="SUBTILISIN"/>
</dbReference>
<dbReference type="InterPro" id="IPR023828">
    <property type="entry name" value="Peptidase_S8_Ser-AS"/>
</dbReference>
<keyword evidence="8 11" id="KW-0720">Serine protease</keyword>
<evidence type="ECO:0000259" key="13">
    <source>
        <dbReference type="Pfam" id="PF00082"/>
    </source>
</evidence>
<dbReference type="EMBL" id="SLUB01000022">
    <property type="protein sequence ID" value="THE11928.1"/>
    <property type="molecule type" value="Genomic_DNA"/>
</dbReference>
<dbReference type="Gene3D" id="3.30.70.80">
    <property type="entry name" value="Peptidase S8 propeptide/proteinase inhibitor I9"/>
    <property type="match status" value="1"/>
</dbReference>
<organism evidence="14 15">
    <name type="scientific">Bacillus timonensis</name>
    <dbReference type="NCBI Taxonomy" id="1033734"/>
    <lineage>
        <taxon>Bacteria</taxon>
        <taxon>Bacillati</taxon>
        <taxon>Bacillota</taxon>
        <taxon>Bacilli</taxon>
        <taxon>Bacillales</taxon>
        <taxon>Bacillaceae</taxon>
        <taxon>Bacillus</taxon>
    </lineage>
</organism>
<evidence type="ECO:0000256" key="6">
    <source>
        <dbReference type="ARBA" id="ARBA00022723"/>
    </source>
</evidence>
<evidence type="ECO:0000256" key="10">
    <source>
        <dbReference type="PIRSR" id="PIRSR615500-1"/>
    </source>
</evidence>
<feature type="domain" description="Peptidase S8/S53" evidence="13">
    <location>
        <begin position="109"/>
        <end position="354"/>
    </location>
</feature>
<dbReference type="GO" id="GO:0005576">
    <property type="term" value="C:extracellular region"/>
    <property type="evidence" value="ECO:0007669"/>
    <property type="project" value="UniProtKB-SubCell"/>
</dbReference>
<dbReference type="InterPro" id="IPR023827">
    <property type="entry name" value="Peptidase_S8_Asp-AS"/>
</dbReference>
<comment type="caution">
    <text evidence="14">The sequence shown here is derived from an EMBL/GenBank/DDBJ whole genome shotgun (WGS) entry which is preliminary data.</text>
</comment>
<dbReference type="OrthoDB" id="9798386at2"/>
<accession>A0A4S3PQX6</accession>
<keyword evidence="5 11" id="KW-0645">Protease</keyword>
<evidence type="ECO:0000256" key="8">
    <source>
        <dbReference type="ARBA" id="ARBA00022825"/>
    </source>
</evidence>
<dbReference type="SUPFAM" id="SSF52743">
    <property type="entry name" value="Subtilisin-like"/>
    <property type="match status" value="1"/>
</dbReference>
<keyword evidence="4" id="KW-0964">Secreted</keyword>
<dbReference type="InterPro" id="IPR036852">
    <property type="entry name" value="Peptidase_S8/S53_dom_sf"/>
</dbReference>
<sequence>MSFLAVITLLTPLGPKANAEVPTEKVIIVFKDNVDKQLVNKVNGEIDHISKNVPVLSGEIPTSAITQIENDQAVLAVETDQVVKVSGQVQDWGIENVKAPKAWQTKYTGSGTKIAIIDTGISQHEDLVIAGGISFTSYTTSYSDDNGHGTHVAGIVGAKNNQIGTVGVAPEASIYAVKVLGADGSGYLSDIISGLDWAITNDMDIINLSLGSTGDSLALKQAVDRAYSKGILVVASAGNSGNTDGNTDSVLYPAKYASTIAVSAVDIEHHRGTFSSTGKSVEIAAPGIDILSTYLKNQYVKMDGTSMAAPYVTGILALLKQAYPTLSHIELREKLQTTALDLGTPGRDTFFGYGLAQAPTESIEAIPVAAKPSAPKPVVNPVPKQTIAKPVSKPIVKKKMISTITTAKTVYNVGNTIWPTVKVIDSKTRKPLPGAIVKLTIIPPKGKAVTITVKSNSKGIALFKYITTKKSVKGTYKLSTSINLTNYATVSQTKTVRLK</sequence>
<evidence type="ECO:0000256" key="1">
    <source>
        <dbReference type="ARBA" id="ARBA00001913"/>
    </source>
</evidence>
<dbReference type="GO" id="GO:0004252">
    <property type="term" value="F:serine-type endopeptidase activity"/>
    <property type="evidence" value="ECO:0007669"/>
    <property type="project" value="UniProtKB-UniRule"/>
</dbReference>
<dbReference type="GO" id="GO:0046872">
    <property type="term" value="F:metal ion binding"/>
    <property type="evidence" value="ECO:0007669"/>
    <property type="project" value="UniProtKB-KW"/>
</dbReference>
<keyword evidence="6" id="KW-0479">Metal-binding</keyword>
<feature type="active site" description="Charge relay system" evidence="10 11">
    <location>
        <position position="118"/>
    </location>
</feature>
<dbReference type="GO" id="GO:0006508">
    <property type="term" value="P:proteolysis"/>
    <property type="evidence" value="ECO:0007669"/>
    <property type="project" value="UniProtKB-KW"/>
</dbReference>
<keyword evidence="7 11" id="KW-0378">Hydrolase</keyword>
<dbReference type="InterPro" id="IPR000209">
    <property type="entry name" value="Peptidase_S8/S53_dom"/>
</dbReference>
<keyword evidence="9" id="KW-0106">Calcium</keyword>
<feature type="active site" description="Charge relay system" evidence="10 11">
    <location>
        <position position="148"/>
    </location>
</feature>
<evidence type="ECO:0000256" key="5">
    <source>
        <dbReference type="ARBA" id="ARBA00022670"/>
    </source>
</evidence>
<dbReference type="Gene3D" id="3.40.50.200">
    <property type="entry name" value="Peptidase S8/S53 domain"/>
    <property type="match status" value="1"/>
</dbReference>
<dbReference type="PANTHER" id="PTHR43806:SF11">
    <property type="entry name" value="CEREVISIN-RELATED"/>
    <property type="match status" value="1"/>
</dbReference>
<reference evidence="14 15" key="1">
    <citation type="journal article" date="2019" name="Indoor Air">
        <title>Impacts of indoor surface finishes on bacterial viability.</title>
        <authorList>
            <person name="Hu J."/>
            <person name="Maamar S.B."/>
            <person name="Glawe A.J."/>
            <person name="Gottel N."/>
            <person name="Gilbert J.A."/>
            <person name="Hartmann E.M."/>
        </authorList>
    </citation>
    <scope>NUCLEOTIDE SEQUENCE [LARGE SCALE GENOMIC DNA]</scope>
    <source>
        <strain evidence="14 15">AF060A6</strain>
    </source>
</reference>
<evidence type="ECO:0000256" key="11">
    <source>
        <dbReference type="PROSITE-ProRule" id="PRU01240"/>
    </source>
</evidence>
<dbReference type="Proteomes" id="UP000306477">
    <property type="component" value="Unassembled WGS sequence"/>
</dbReference>
<dbReference type="PROSITE" id="PS00138">
    <property type="entry name" value="SUBTILASE_SER"/>
    <property type="match status" value="1"/>
</dbReference>
<dbReference type="InterPro" id="IPR037045">
    <property type="entry name" value="S8pro/Inhibitor_I9_sf"/>
</dbReference>
<dbReference type="InterPro" id="IPR015500">
    <property type="entry name" value="Peptidase_S8_subtilisin-rel"/>
</dbReference>
<evidence type="ECO:0000256" key="12">
    <source>
        <dbReference type="RuleBase" id="RU003355"/>
    </source>
</evidence>
<keyword evidence="15" id="KW-1185">Reference proteome</keyword>